<dbReference type="PANTHER" id="PTHR43808">
    <property type="entry name" value="ACETYLORNITHINE DEACETYLASE"/>
    <property type="match status" value="1"/>
</dbReference>
<dbReference type="Pfam" id="PF01546">
    <property type="entry name" value="Peptidase_M20"/>
    <property type="match status" value="1"/>
</dbReference>
<dbReference type="SUPFAM" id="SSF53187">
    <property type="entry name" value="Zn-dependent exopeptidases"/>
    <property type="match status" value="1"/>
</dbReference>
<sequence>MSDLSPTIELAIDLMSRPSVTPEDAGCQDLMIERLEALGFEVELMPFGDVKNFYAKRGSKGPNLCFAGHTDVVPTGPESEWKVPPFKPEIIDGMLYGRGAADMKGSLAAMITAVEDFIGANPDHEGQISFLITSDEEGPFVDGTTRVVDTLMERNEKVDWCIVGEPSSTKTLGDIIKNGRRGSFSGDLTIYGKQGHVAYPHLAVNPIHLAAPVLAELSTTHWDNGNDFFPPTSFQISNIQAGTGATNVVPGTLQAQFNLRFSSELDFDAIKARILEVLEKHDLKYDIEWTYNGLPFLTRPGELVDAIVSAVEETVDITPELSTSGGTSDGRFIAKMGTQVVELGPINATIHQINECVDADSLTKLSTIYTRILENLFTDKA</sequence>
<keyword evidence="11 15" id="KW-0457">Lysine biosynthesis</keyword>
<dbReference type="InterPro" id="IPR050072">
    <property type="entry name" value="Peptidase_M20A"/>
</dbReference>
<comment type="caution">
    <text evidence="17">The sequence shown here is derived from an EMBL/GenBank/DDBJ whole genome shotgun (WGS) entry which is preliminary data.</text>
</comment>
<feature type="active site" evidence="15">
    <location>
        <position position="71"/>
    </location>
</feature>
<comment type="subunit">
    <text evidence="3 15">Homodimer.</text>
</comment>
<comment type="function">
    <text evidence="15">Catalyzes the hydrolysis of N-succinyl-L,L-diaminopimelic acid (SDAP), forming succinate and LL-2,6-diaminopimelate (DAP), an intermediate involved in the bacterial biosynthesis of lysine and meso-diaminopimelic acid, an essential component of bacterial cell walls.</text>
</comment>
<evidence type="ECO:0000256" key="3">
    <source>
        <dbReference type="ARBA" id="ARBA00011738"/>
    </source>
</evidence>
<dbReference type="Proteomes" id="UP001209713">
    <property type="component" value="Unassembled WGS sequence"/>
</dbReference>
<comment type="similarity">
    <text evidence="2 15">Belongs to the peptidase M20A family. DapE subfamily.</text>
</comment>
<evidence type="ECO:0000256" key="4">
    <source>
        <dbReference type="ARBA" id="ARBA00011921"/>
    </source>
</evidence>
<organism evidence="17 18">
    <name type="scientific">Marinomonas sargassi</name>
    <dbReference type="NCBI Taxonomy" id="2984494"/>
    <lineage>
        <taxon>Bacteria</taxon>
        <taxon>Pseudomonadati</taxon>
        <taxon>Pseudomonadota</taxon>
        <taxon>Gammaproteobacteria</taxon>
        <taxon>Oceanospirillales</taxon>
        <taxon>Oceanospirillaceae</taxon>
        <taxon>Marinomonas</taxon>
    </lineage>
</organism>
<dbReference type="GO" id="GO:0009014">
    <property type="term" value="F:succinyl-diaminopimelate desuccinylase activity"/>
    <property type="evidence" value="ECO:0007669"/>
    <property type="project" value="UniProtKB-EC"/>
</dbReference>
<evidence type="ECO:0000256" key="14">
    <source>
        <dbReference type="ARBA" id="ARBA00051301"/>
    </source>
</evidence>
<feature type="binding site" evidence="15">
    <location>
        <position position="165"/>
    </location>
    <ligand>
        <name>Zn(2+)</name>
        <dbReference type="ChEBI" id="CHEBI:29105"/>
        <label>1</label>
    </ligand>
</feature>
<keyword evidence="9 15" id="KW-0862">Zinc</keyword>
<reference evidence="17 18" key="1">
    <citation type="submission" date="2022-10" db="EMBL/GenBank/DDBJ databases">
        <title>Marinomonas transparenta sp. nov. and Marinomonas sargassi sp. nov., isolated from marine alga (Sargassum natans (L.) Gaillon).</title>
        <authorList>
            <person name="Wang Y."/>
        </authorList>
    </citation>
    <scope>NUCLEOTIDE SEQUENCE [LARGE SCALE GENOMIC DNA]</scope>
    <source>
        <strain evidence="17 18">C2222</strain>
    </source>
</reference>
<dbReference type="Pfam" id="PF07687">
    <property type="entry name" value="M20_dimer"/>
    <property type="match status" value="1"/>
</dbReference>
<evidence type="ECO:0000256" key="1">
    <source>
        <dbReference type="ARBA" id="ARBA00005130"/>
    </source>
</evidence>
<feature type="domain" description="Peptidase M20 dimerisation" evidence="16">
    <location>
        <begin position="178"/>
        <end position="285"/>
    </location>
</feature>
<dbReference type="InterPro" id="IPR011650">
    <property type="entry name" value="Peptidase_M20_dimer"/>
</dbReference>
<accession>A0ABT2YVA7</accession>
<evidence type="ECO:0000256" key="2">
    <source>
        <dbReference type="ARBA" id="ARBA00006746"/>
    </source>
</evidence>
<feature type="binding site" evidence="15">
    <location>
        <position position="137"/>
    </location>
    <ligand>
        <name>Zn(2+)</name>
        <dbReference type="ChEBI" id="CHEBI:29105"/>
        <label>2</label>
    </ligand>
</feature>
<comment type="cofactor">
    <cofactor evidence="15">
        <name>Zn(2+)</name>
        <dbReference type="ChEBI" id="CHEBI:29105"/>
    </cofactor>
    <cofactor evidence="15">
        <name>Co(2+)</name>
        <dbReference type="ChEBI" id="CHEBI:48828"/>
    </cofactor>
    <text evidence="15">Binds 2 Zn(2+) or Co(2+) ions per subunit.</text>
</comment>
<dbReference type="HAMAP" id="MF_01690">
    <property type="entry name" value="DapE"/>
    <property type="match status" value="1"/>
</dbReference>
<keyword evidence="8 15" id="KW-0378">Hydrolase</keyword>
<dbReference type="Gene3D" id="1.10.150.900">
    <property type="match status" value="1"/>
</dbReference>
<dbReference type="Gene3D" id="3.30.70.360">
    <property type="match status" value="1"/>
</dbReference>
<evidence type="ECO:0000313" key="18">
    <source>
        <dbReference type="Proteomes" id="UP001209713"/>
    </source>
</evidence>
<dbReference type="InterPro" id="IPR005941">
    <property type="entry name" value="DapE_proteobac"/>
</dbReference>
<comment type="catalytic activity">
    <reaction evidence="14 15">
        <text>N-succinyl-(2S,6S)-2,6-diaminopimelate + H2O = (2S,6S)-2,6-diaminopimelate + succinate</text>
        <dbReference type="Rhea" id="RHEA:22608"/>
        <dbReference type="ChEBI" id="CHEBI:15377"/>
        <dbReference type="ChEBI" id="CHEBI:30031"/>
        <dbReference type="ChEBI" id="CHEBI:57609"/>
        <dbReference type="ChEBI" id="CHEBI:58087"/>
        <dbReference type="EC" id="3.5.1.18"/>
    </reaction>
</comment>
<feature type="binding site" evidence="15">
    <location>
        <position position="351"/>
    </location>
    <ligand>
        <name>Zn(2+)</name>
        <dbReference type="ChEBI" id="CHEBI:29105"/>
        <label>2</label>
    </ligand>
</feature>
<name>A0ABT2YVA7_9GAMM</name>
<protein>
    <recommendedName>
        <fullName evidence="5 15">Succinyl-diaminopimelate desuccinylase</fullName>
        <shortName evidence="15">SDAP desuccinylase</shortName>
        <ecNumber evidence="4 15">3.5.1.18</ecNumber>
    </recommendedName>
    <alternativeName>
        <fullName evidence="13 15">N-succinyl-LL-2,6-diaminoheptanedioate amidohydrolase</fullName>
    </alternativeName>
</protein>
<evidence type="ECO:0000256" key="15">
    <source>
        <dbReference type="HAMAP-Rule" id="MF_01690"/>
    </source>
</evidence>
<evidence type="ECO:0000259" key="16">
    <source>
        <dbReference type="Pfam" id="PF07687"/>
    </source>
</evidence>
<evidence type="ECO:0000256" key="13">
    <source>
        <dbReference type="ARBA" id="ARBA00031891"/>
    </source>
</evidence>
<dbReference type="CDD" id="cd03891">
    <property type="entry name" value="M20_DapE_proteobac"/>
    <property type="match status" value="1"/>
</dbReference>
<feature type="binding site" evidence="15">
    <location>
        <position position="69"/>
    </location>
    <ligand>
        <name>Zn(2+)</name>
        <dbReference type="ChEBI" id="CHEBI:29105"/>
        <label>1</label>
    </ligand>
</feature>
<dbReference type="NCBIfam" id="NF009557">
    <property type="entry name" value="PRK13009.1"/>
    <property type="match status" value="1"/>
</dbReference>
<keyword evidence="18" id="KW-1185">Reference proteome</keyword>
<dbReference type="InterPro" id="IPR036264">
    <property type="entry name" value="Bact_exopeptidase_dim_dom"/>
</dbReference>
<evidence type="ECO:0000256" key="10">
    <source>
        <dbReference type="ARBA" id="ARBA00022915"/>
    </source>
</evidence>
<keyword evidence="6 15" id="KW-0028">Amino-acid biosynthesis</keyword>
<keyword evidence="7 15" id="KW-0479">Metal-binding</keyword>
<proteinExistence type="inferred from homology"/>
<dbReference type="RefSeq" id="WP_263531203.1">
    <property type="nucleotide sequence ID" value="NZ_JAOVZB010000006.1"/>
</dbReference>
<evidence type="ECO:0000256" key="5">
    <source>
        <dbReference type="ARBA" id="ARBA00022391"/>
    </source>
</evidence>
<gene>
    <name evidence="15 17" type="primary">dapE</name>
    <name evidence="17" type="ORF">OFY17_13190</name>
</gene>
<keyword evidence="12 15" id="KW-0170">Cobalt</keyword>
<evidence type="ECO:0000256" key="12">
    <source>
        <dbReference type="ARBA" id="ARBA00023285"/>
    </source>
</evidence>
<dbReference type="PANTHER" id="PTHR43808:SF31">
    <property type="entry name" value="N-ACETYL-L-CITRULLINE DEACETYLASE"/>
    <property type="match status" value="1"/>
</dbReference>
<evidence type="ECO:0000256" key="6">
    <source>
        <dbReference type="ARBA" id="ARBA00022605"/>
    </source>
</evidence>
<feature type="active site" description="Proton acceptor" evidence="15">
    <location>
        <position position="136"/>
    </location>
</feature>
<dbReference type="EC" id="3.5.1.18" evidence="4 15"/>
<feature type="binding site" evidence="15">
    <location>
        <position position="102"/>
    </location>
    <ligand>
        <name>Zn(2+)</name>
        <dbReference type="ChEBI" id="CHEBI:29105"/>
        <label>1</label>
    </ligand>
</feature>
<comment type="pathway">
    <text evidence="1 15">Amino-acid biosynthesis; L-lysine biosynthesis via DAP pathway; LL-2,6-diaminopimelate from (S)-tetrahydrodipicolinate (succinylase route): step 3/3.</text>
</comment>
<evidence type="ECO:0000256" key="9">
    <source>
        <dbReference type="ARBA" id="ARBA00022833"/>
    </source>
</evidence>
<evidence type="ECO:0000313" key="17">
    <source>
        <dbReference type="EMBL" id="MCV2403821.1"/>
    </source>
</evidence>
<dbReference type="EMBL" id="JAOVZB010000006">
    <property type="protein sequence ID" value="MCV2403821.1"/>
    <property type="molecule type" value="Genomic_DNA"/>
</dbReference>
<dbReference type="SUPFAM" id="SSF55031">
    <property type="entry name" value="Bacterial exopeptidase dimerisation domain"/>
    <property type="match status" value="1"/>
</dbReference>
<dbReference type="Gene3D" id="3.40.630.10">
    <property type="entry name" value="Zn peptidases"/>
    <property type="match status" value="1"/>
</dbReference>
<evidence type="ECO:0000256" key="11">
    <source>
        <dbReference type="ARBA" id="ARBA00023154"/>
    </source>
</evidence>
<dbReference type="InterPro" id="IPR002933">
    <property type="entry name" value="Peptidase_M20"/>
</dbReference>
<feature type="binding site" evidence="15">
    <location>
        <position position="102"/>
    </location>
    <ligand>
        <name>Zn(2+)</name>
        <dbReference type="ChEBI" id="CHEBI:29105"/>
        <label>2</label>
    </ligand>
</feature>
<evidence type="ECO:0000256" key="7">
    <source>
        <dbReference type="ARBA" id="ARBA00022723"/>
    </source>
</evidence>
<keyword evidence="10 15" id="KW-0220">Diaminopimelate biosynthesis</keyword>
<dbReference type="NCBIfam" id="TIGR01246">
    <property type="entry name" value="dapE_proteo"/>
    <property type="match status" value="1"/>
</dbReference>
<evidence type="ECO:0000256" key="8">
    <source>
        <dbReference type="ARBA" id="ARBA00022801"/>
    </source>
</evidence>